<accession>A0A3Q9GCZ2</accession>
<dbReference type="Proteomes" id="UP000278112">
    <property type="component" value="Segment"/>
</dbReference>
<proteinExistence type="predicted"/>
<sequence>MILIGPHYRRAGEMPLIGEADTLAFIRDSFEPSLHLQGFSTGEAYAQNALRMVQQDNRWEVYVYDDALNPVAVAHYAKSDDIHHGPVACPVTVLVLSEHRGNREVYRLLNSGIKQAVEYLGCSLYYKVRHVSPTIQQHVLRKL</sequence>
<organism evidence="1 2">
    <name type="scientific">Aeromonas phage ZPAH7</name>
    <dbReference type="NCBI Taxonomy" id="2420320"/>
    <lineage>
        <taxon>Viruses</taxon>
        <taxon>Duplodnaviria</taxon>
        <taxon>Heunggongvirae</taxon>
        <taxon>Uroviricota</taxon>
        <taxon>Caudoviricetes</taxon>
        <taxon>Autographivirales</taxon>
        <taxon>Autonotataviridae</taxon>
        <taxon>Aerosvirus</taxon>
        <taxon>Aerosvirus ZPAH7</taxon>
    </lineage>
</organism>
<evidence type="ECO:0000313" key="1">
    <source>
        <dbReference type="EMBL" id="AZQ96398.1"/>
    </source>
</evidence>
<dbReference type="EMBL" id="MH992513">
    <property type="protein sequence ID" value="AZQ96398.1"/>
    <property type="molecule type" value="Genomic_DNA"/>
</dbReference>
<gene>
    <name evidence="1" type="ORF">ZPAH7_orf00017</name>
</gene>
<evidence type="ECO:0000313" key="2">
    <source>
        <dbReference type="Proteomes" id="UP000278112"/>
    </source>
</evidence>
<reference evidence="1 2" key="1">
    <citation type="submission" date="2018-09" db="EMBL/GenBank/DDBJ databases">
        <authorList>
            <person name="Islam M.S."/>
            <person name="Li J."/>
            <person name="Zhou Y."/>
        </authorList>
    </citation>
    <scope>NUCLEOTIDE SEQUENCE [LARGE SCALE GENOMIC DNA]</scope>
</reference>
<keyword evidence="2" id="KW-1185">Reference proteome</keyword>
<protein>
    <submittedName>
        <fullName evidence="1">Putative host specificity protein A</fullName>
    </submittedName>
</protein>
<name>A0A3Q9GCZ2_9CAUD</name>